<feature type="coiled-coil region" evidence="1">
    <location>
        <begin position="40"/>
        <end position="67"/>
    </location>
</feature>
<feature type="compositionally biased region" description="Acidic residues" evidence="2">
    <location>
        <begin position="21"/>
        <end position="38"/>
    </location>
</feature>
<keyword evidence="1" id="KW-0175">Coiled coil</keyword>
<evidence type="ECO:0000313" key="4">
    <source>
        <dbReference type="Proteomes" id="UP001154078"/>
    </source>
</evidence>
<protein>
    <submittedName>
        <fullName evidence="3">Uncharacterized protein</fullName>
    </submittedName>
</protein>
<reference evidence="3" key="1">
    <citation type="submission" date="2021-12" db="EMBL/GenBank/DDBJ databases">
        <authorList>
            <person name="King R."/>
        </authorList>
    </citation>
    <scope>NUCLEOTIDE SEQUENCE</scope>
</reference>
<feature type="region of interest" description="Disordered" evidence="2">
    <location>
        <begin position="1"/>
        <end position="39"/>
    </location>
</feature>
<organism evidence="3 4">
    <name type="scientific">Brassicogethes aeneus</name>
    <name type="common">Rape pollen beetle</name>
    <name type="synonym">Meligethes aeneus</name>
    <dbReference type="NCBI Taxonomy" id="1431903"/>
    <lineage>
        <taxon>Eukaryota</taxon>
        <taxon>Metazoa</taxon>
        <taxon>Ecdysozoa</taxon>
        <taxon>Arthropoda</taxon>
        <taxon>Hexapoda</taxon>
        <taxon>Insecta</taxon>
        <taxon>Pterygota</taxon>
        <taxon>Neoptera</taxon>
        <taxon>Endopterygota</taxon>
        <taxon>Coleoptera</taxon>
        <taxon>Polyphaga</taxon>
        <taxon>Cucujiformia</taxon>
        <taxon>Nitidulidae</taxon>
        <taxon>Meligethinae</taxon>
        <taxon>Brassicogethes</taxon>
    </lineage>
</organism>
<dbReference type="Proteomes" id="UP001154078">
    <property type="component" value="Chromosome 5"/>
</dbReference>
<dbReference type="Pfam" id="PF03670">
    <property type="entry name" value="UPF0184"/>
    <property type="match status" value="1"/>
</dbReference>
<evidence type="ECO:0000256" key="2">
    <source>
        <dbReference type="SAM" id="MobiDB-lite"/>
    </source>
</evidence>
<dbReference type="PANTHER" id="PTHR34344:SF1">
    <property type="entry name" value="BUBLIN COILED-COIL PROTEIN"/>
    <property type="match status" value="1"/>
</dbReference>
<dbReference type="InterPro" id="IPR005374">
    <property type="entry name" value="BBLN_eukaryota"/>
</dbReference>
<dbReference type="PANTHER" id="PTHR34344">
    <property type="entry name" value="UPF0184 PROTEIN C9ORF16"/>
    <property type="match status" value="1"/>
</dbReference>
<gene>
    <name evidence="3" type="ORF">MELIAE_LOCUS8621</name>
</gene>
<dbReference type="EMBL" id="OV121136">
    <property type="protein sequence ID" value="CAH0558072.1"/>
    <property type="molecule type" value="Genomic_DNA"/>
</dbReference>
<dbReference type="AlphaFoldDB" id="A0A9P0FKF2"/>
<evidence type="ECO:0000313" key="3">
    <source>
        <dbReference type="EMBL" id="CAH0558072.1"/>
    </source>
</evidence>
<dbReference type="OrthoDB" id="10265679at2759"/>
<sequence length="95" mass="10808">MGEQSVPPKENNNQNGKSDEEMQVESENEEELEDISPDEFERLDSTMDELNSALDAIEQKNDNIHAQLLQLLHANREVRQQLGTEAQNQASQESK</sequence>
<name>A0A9P0FKF2_BRAAE</name>
<proteinExistence type="predicted"/>
<keyword evidence="4" id="KW-1185">Reference proteome</keyword>
<accession>A0A9P0FKF2</accession>
<evidence type="ECO:0000256" key="1">
    <source>
        <dbReference type="SAM" id="Coils"/>
    </source>
</evidence>